<evidence type="ECO:0000313" key="5">
    <source>
        <dbReference type="EMBL" id="NYD73352.1"/>
    </source>
</evidence>
<dbReference type="PANTHER" id="PTHR44688">
    <property type="entry name" value="DNA-BINDING TRANSCRIPTIONAL ACTIVATOR DEVR_DOSR"/>
    <property type="match status" value="1"/>
</dbReference>
<dbReference type="PROSITE" id="PS50043">
    <property type="entry name" value="HTH_LUXR_2"/>
    <property type="match status" value="1"/>
</dbReference>
<evidence type="ECO:0000256" key="1">
    <source>
        <dbReference type="ARBA" id="ARBA00023015"/>
    </source>
</evidence>
<gene>
    <name evidence="5" type="ORF">BJ963_000871</name>
</gene>
<dbReference type="EMBL" id="JACCBJ010000001">
    <property type="protein sequence ID" value="NYD73352.1"/>
    <property type="molecule type" value="Genomic_DNA"/>
</dbReference>
<protein>
    <submittedName>
        <fullName evidence="5">DNA-binding CsgD family transcriptional regulator</fullName>
    </submittedName>
</protein>
<dbReference type="AlphaFoldDB" id="A0A852SXF5"/>
<dbReference type="PANTHER" id="PTHR44688:SF16">
    <property type="entry name" value="DNA-BINDING TRANSCRIPTIONAL ACTIVATOR DEVR_DOSR"/>
    <property type="match status" value="1"/>
</dbReference>
<keyword evidence="2 5" id="KW-0238">DNA-binding</keyword>
<dbReference type="InterPro" id="IPR036388">
    <property type="entry name" value="WH-like_DNA-bd_sf"/>
</dbReference>
<accession>A0A852SXF5</accession>
<sequence>MADAPGSTTVGADDRRWMRDLGAMLALPSLWVDHAPSEIADGLLSVLVGVLRLEAAFAQFEVPGGGDRLEAWRPTGRPAPDSLVDVLRSGRAFPESGGPEAGPTGFATAAVRTAEVGATATGRITRVAGVTLALPWESARVLVAADRSDFPTERETHLLRVAVGQAAIALHTSRRLSAEQSARRAAERALDRQTRSLHALLDELAPALTNATRRVRQAAKDAAERDGAERDADARPLVAMREGGSAILRGSPLDPAPPVGGADDAPLDTTLTRRELEVLGLLAQGLSNKEIAGVMWLSDRTVERHITSLYRKIGVVRRSEATAFALRHGVV</sequence>
<dbReference type="SUPFAM" id="SSF46894">
    <property type="entry name" value="C-terminal effector domain of the bipartite response regulators"/>
    <property type="match status" value="1"/>
</dbReference>
<evidence type="ECO:0000313" key="6">
    <source>
        <dbReference type="Proteomes" id="UP000589620"/>
    </source>
</evidence>
<dbReference type="GO" id="GO:0006355">
    <property type="term" value="P:regulation of DNA-templated transcription"/>
    <property type="evidence" value="ECO:0007669"/>
    <property type="project" value="InterPro"/>
</dbReference>
<keyword evidence="1" id="KW-0805">Transcription regulation</keyword>
<dbReference type="GO" id="GO:0003677">
    <property type="term" value="F:DNA binding"/>
    <property type="evidence" value="ECO:0007669"/>
    <property type="project" value="UniProtKB-KW"/>
</dbReference>
<dbReference type="Gene3D" id="1.10.10.10">
    <property type="entry name" value="Winged helix-like DNA-binding domain superfamily/Winged helix DNA-binding domain"/>
    <property type="match status" value="1"/>
</dbReference>
<dbReference type="PROSITE" id="PS00622">
    <property type="entry name" value="HTH_LUXR_1"/>
    <property type="match status" value="1"/>
</dbReference>
<dbReference type="Pfam" id="PF00196">
    <property type="entry name" value="GerE"/>
    <property type="match status" value="1"/>
</dbReference>
<name>A0A852SXF5_9MICO</name>
<dbReference type="CDD" id="cd06170">
    <property type="entry name" value="LuxR_C_like"/>
    <property type="match status" value="1"/>
</dbReference>
<keyword evidence="3" id="KW-0804">Transcription</keyword>
<feature type="domain" description="HTH luxR-type" evidence="4">
    <location>
        <begin position="264"/>
        <end position="329"/>
    </location>
</feature>
<comment type="caution">
    <text evidence="5">The sequence shown here is derived from an EMBL/GenBank/DDBJ whole genome shotgun (WGS) entry which is preliminary data.</text>
</comment>
<keyword evidence="6" id="KW-1185">Reference proteome</keyword>
<proteinExistence type="predicted"/>
<evidence type="ECO:0000259" key="4">
    <source>
        <dbReference type="PROSITE" id="PS50043"/>
    </source>
</evidence>
<dbReference type="InterPro" id="IPR016032">
    <property type="entry name" value="Sig_transdc_resp-reg_C-effctor"/>
</dbReference>
<dbReference type="InterPro" id="IPR000792">
    <property type="entry name" value="Tscrpt_reg_LuxR_C"/>
</dbReference>
<reference evidence="5 6" key="1">
    <citation type="submission" date="2020-07" db="EMBL/GenBank/DDBJ databases">
        <title>Sequencing the genomes of 1000 actinobacteria strains.</title>
        <authorList>
            <person name="Klenk H.-P."/>
        </authorList>
    </citation>
    <scope>NUCLEOTIDE SEQUENCE [LARGE SCALE GENOMIC DNA]</scope>
    <source>
        <strain evidence="5 6">DSM 23871</strain>
    </source>
</reference>
<dbReference type="Proteomes" id="UP000589620">
    <property type="component" value="Unassembled WGS sequence"/>
</dbReference>
<dbReference type="SMART" id="SM00421">
    <property type="entry name" value="HTH_LUXR"/>
    <property type="match status" value="1"/>
</dbReference>
<dbReference type="PRINTS" id="PR00038">
    <property type="entry name" value="HTHLUXR"/>
</dbReference>
<organism evidence="5 6">
    <name type="scientific">Leifsonia soli</name>
    <dbReference type="NCBI Taxonomy" id="582665"/>
    <lineage>
        <taxon>Bacteria</taxon>
        <taxon>Bacillati</taxon>
        <taxon>Actinomycetota</taxon>
        <taxon>Actinomycetes</taxon>
        <taxon>Micrococcales</taxon>
        <taxon>Microbacteriaceae</taxon>
        <taxon>Leifsonia</taxon>
    </lineage>
</organism>
<evidence type="ECO:0000256" key="2">
    <source>
        <dbReference type="ARBA" id="ARBA00023125"/>
    </source>
</evidence>
<evidence type="ECO:0000256" key="3">
    <source>
        <dbReference type="ARBA" id="ARBA00023163"/>
    </source>
</evidence>
<dbReference type="RefSeq" id="WP_179454898.1">
    <property type="nucleotide sequence ID" value="NZ_BAAAPX010000001.1"/>
</dbReference>